<accession>A0ABW1U4P6</accession>
<gene>
    <name evidence="2" type="ORF">ACFQND_22410</name>
</gene>
<evidence type="ECO:0000313" key="2">
    <source>
        <dbReference type="EMBL" id="MFC6283988.1"/>
    </source>
</evidence>
<dbReference type="PANTHER" id="PTHR37315:SF1">
    <property type="entry name" value="UPF0311 PROTEIN BLR7842"/>
    <property type="match status" value="1"/>
</dbReference>
<dbReference type="EMBL" id="JBHSRS010000084">
    <property type="protein sequence ID" value="MFC6283988.1"/>
    <property type="molecule type" value="Genomic_DNA"/>
</dbReference>
<keyword evidence="3" id="KW-1185">Reference proteome</keyword>
<dbReference type="InterPro" id="IPR020915">
    <property type="entry name" value="UPF0311"/>
</dbReference>
<dbReference type="RefSeq" id="WP_371439755.1">
    <property type="nucleotide sequence ID" value="NZ_JBHSRS010000084.1"/>
</dbReference>
<comment type="caution">
    <text evidence="2">The sequence shown here is derived from an EMBL/GenBank/DDBJ whole genome shotgun (WGS) entry which is preliminary data.</text>
</comment>
<evidence type="ECO:0000256" key="1">
    <source>
        <dbReference type="HAMAP-Rule" id="MF_00775"/>
    </source>
</evidence>
<dbReference type="Gene3D" id="2.40.160.20">
    <property type="match status" value="1"/>
</dbReference>
<reference evidence="3" key="1">
    <citation type="journal article" date="2019" name="Int. J. Syst. Evol. Microbiol.">
        <title>The Global Catalogue of Microorganisms (GCM) 10K type strain sequencing project: providing services to taxonomists for standard genome sequencing and annotation.</title>
        <authorList>
            <consortium name="The Broad Institute Genomics Platform"/>
            <consortium name="The Broad Institute Genome Sequencing Center for Infectious Disease"/>
            <person name="Wu L."/>
            <person name="Ma J."/>
        </authorList>
    </citation>
    <scope>NUCLEOTIDE SEQUENCE [LARGE SCALE GENOMIC DNA]</scope>
    <source>
        <strain evidence="3">CCUG 39402</strain>
    </source>
</reference>
<organism evidence="2 3">
    <name type="scientific">Polaromonas aquatica</name>
    <dbReference type="NCBI Taxonomy" id="332657"/>
    <lineage>
        <taxon>Bacteria</taxon>
        <taxon>Pseudomonadati</taxon>
        <taxon>Pseudomonadota</taxon>
        <taxon>Betaproteobacteria</taxon>
        <taxon>Burkholderiales</taxon>
        <taxon>Comamonadaceae</taxon>
        <taxon>Polaromonas</taxon>
    </lineage>
</organism>
<dbReference type="PANTHER" id="PTHR37315">
    <property type="entry name" value="UPF0311 PROTEIN BLR7842"/>
    <property type="match status" value="1"/>
</dbReference>
<comment type="similarity">
    <text evidence="1">Belongs to the UPF0311 family.</text>
</comment>
<dbReference type="HAMAP" id="MF_00775">
    <property type="entry name" value="UPF0311"/>
    <property type="match status" value="1"/>
</dbReference>
<protein>
    <recommendedName>
        <fullName evidence="1">UPF0311 protein ACFQND_22410</fullName>
    </recommendedName>
</protein>
<dbReference type="Proteomes" id="UP001596270">
    <property type="component" value="Unassembled WGS sequence"/>
</dbReference>
<name>A0ABW1U4P6_9BURK</name>
<dbReference type="Pfam" id="PF11578">
    <property type="entry name" value="DUF3237"/>
    <property type="match status" value="1"/>
</dbReference>
<evidence type="ECO:0000313" key="3">
    <source>
        <dbReference type="Proteomes" id="UP001596270"/>
    </source>
</evidence>
<sequence length="159" mass="17151">MTPSTDPLAPPSLQFFADLSVTVGKPQEVGATAQGLRRLIPITGGSAAGVGWTAQVLAGGADFQLVVTGRMAILDARYCLETDGGDLIYVENRAIRSGPPELIARLVRGEPVDPAQIYFRCSPRFETASPALQWITERMFVGTGVRQPDKVVMRFFELA</sequence>
<proteinExistence type="inferred from homology"/>